<accession>A0A151JMJ1</accession>
<gene>
    <name evidence="1" type="ORF">ALC57_03199</name>
</gene>
<reference evidence="1 2" key="1">
    <citation type="submission" date="2015-09" db="EMBL/GenBank/DDBJ databases">
        <title>Trachymyrmex cornetzi WGS genome.</title>
        <authorList>
            <person name="Nygaard S."/>
            <person name="Hu H."/>
            <person name="Boomsma J."/>
            <person name="Zhang G."/>
        </authorList>
    </citation>
    <scope>NUCLEOTIDE SEQUENCE [LARGE SCALE GENOMIC DNA]</scope>
    <source>
        <strain evidence="1">Tcor2-1</strain>
        <tissue evidence="1">Whole body</tissue>
    </source>
</reference>
<dbReference type="Proteomes" id="UP000078492">
    <property type="component" value="Unassembled WGS sequence"/>
</dbReference>
<evidence type="ECO:0000313" key="1">
    <source>
        <dbReference type="EMBL" id="KYN27416.1"/>
    </source>
</evidence>
<dbReference type="STRING" id="471704.A0A151JMJ1"/>
<name>A0A151JMJ1_9HYME</name>
<organism evidence="1 2">
    <name type="scientific">Trachymyrmex cornetzi</name>
    <dbReference type="NCBI Taxonomy" id="471704"/>
    <lineage>
        <taxon>Eukaryota</taxon>
        <taxon>Metazoa</taxon>
        <taxon>Ecdysozoa</taxon>
        <taxon>Arthropoda</taxon>
        <taxon>Hexapoda</taxon>
        <taxon>Insecta</taxon>
        <taxon>Pterygota</taxon>
        <taxon>Neoptera</taxon>
        <taxon>Endopterygota</taxon>
        <taxon>Hymenoptera</taxon>
        <taxon>Apocrita</taxon>
        <taxon>Aculeata</taxon>
        <taxon>Formicoidea</taxon>
        <taxon>Formicidae</taxon>
        <taxon>Myrmicinae</taxon>
        <taxon>Trachymyrmex</taxon>
    </lineage>
</organism>
<dbReference type="PANTHER" id="PTHR33053">
    <property type="entry name" value="PROTEIN, PUTATIVE-RELATED"/>
    <property type="match status" value="1"/>
</dbReference>
<protein>
    <recommendedName>
        <fullName evidence="3">DUF4806 domain-containing protein</fullName>
    </recommendedName>
</protein>
<dbReference type="PANTHER" id="PTHR33053:SF24">
    <property type="entry name" value="TRANSPOSASE DOMAIN-CONTAINING PROTEIN"/>
    <property type="match status" value="1"/>
</dbReference>
<evidence type="ECO:0008006" key="3">
    <source>
        <dbReference type="Google" id="ProtNLM"/>
    </source>
</evidence>
<sequence>MSGKRKRLNETSSRHLRRLVQNNLCEITELQKHNLRNVSNIPLKTEICHVNEHESHNHSDILHNETRSNIDNLNDSINDIDNLNDSINNIDNSNDSINDIDNANDSINDIDYSNDSINDIDNSNDFINSNETIIYTYKENEILVLDDQDNIKNIEEKSFKSLLHNWAVTNNITHTALRELLKIFRTLECFSNLPLDPRTLLHTPSQTEIKIVSPGTFVYFGVRIALEEYFVKYNSRLENICTINIGINIDGLPISRSSTSSLWPILGCVLPYKEVFIIGAYYGSKKPNNCKDFLKDLVEEMIELINNGIFLCEKLYNIKIKQIVCDAPAKSFILNVKGHSGYFSCTKCTVEGEYRNGRVCFADICSAKTTNNSFLSETYENYHLGSTILIGRKHVLLFGDLLQYMKILLDSLSATNLWTLFHYDEPTINMRQQGDGSYRKLLSRIPVGLLTPSDYDILERKKISFKGESFETRLSELCDFINN</sequence>
<evidence type="ECO:0000313" key="2">
    <source>
        <dbReference type="Proteomes" id="UP000078492"/>
    </source>
</evidence>
<proteinExistence type="predicted"/>
<dbReference type="EMBL" id="KQ978941">
    <property type="protein sequence ID" value="KYN27416.1"/>
    <property type="molecule type" value="Genomic_DNA"/>
</dbReference>
<dbReference type="AlphaFoldDB" id="A0A151JMJ1"/>
<keyword evidence="2" id="KW-1185">Reference proteome</keyword>